<evidence type="ECO:0000259" key="2">
    <source>
        <dbReference type="PROSITE" id="PS51154"/>
    </source>
</evidence>
<dbReference type="InterPro" id="IPR050892">
    <property type="entry name" value="ADP-ribose_metab_enzymes"/>
</dbReference>
<dbReference type="Gene3D" id="3.40.220.10">
    <property type="entry name" value="Leucine Aminopeptidase, subunit E, domain 1"/>
    <property type="match status" value="1"/>
</dbReference>
<dbReference type="PROSITE" id="PS51154">
    <property type="entry name" value="MACRO"/>
    <property type="match status" value="1"/>
</dbReference>
<dbReference type="RefSeq" id="WP_007338531.1">
    <property type="nucleotide sequence ID" value="NZ_AMWG01000103.1"/>
</dbReference>
<dbReference type="InterPro" id="IPR043472">
    <property type="entry name" value="Macro_dom-like"/>
</dbReference>
<accession>L7CE66</accession>
<organism evidence="3 4">
    <name type="scientific">Rhodopirellula baltica SWK14</name>
    <dbReference type="NCBI Taxonomy" id="993516"/>
    <lineage>
        <taxon>Bacteria</taxon>
        <taxon>Pseudomonadati</taxon>
        <taxon>Planctomycetota</taxon>
        <taxon>Planctomycetia</taxon>
        <taxon>Pirellulales</taxon>
        <taxon>Pirellulaceae</taxon>
        <taxon>Rhodopirellula</taxon>
    </lineage>
</organism>
<comment type="caution">
    <text evidence="3">The sequence shown here is derived from an EMBL/GenBank/DDBJ whole genome shotgun (WGS) entry which is preliminary data.</text>
</comment>
<dbReference type="PATRIC" id="fig|993516.3.peg.3890"/>
<feature type="domain" description="Macro" evidence="2">
    <location>
        <begin position="1"/>
        <end position="155"/>
    </location>
</feature>
<sequence>MIQITRGDILQADAEALVNTVNCVGVMGRGIAAQFKKKFEANFKAYKKACDQGELKLGTVLVHDREQLLNPRYVINFPTKDHWRAKSKIEDVRTGLISLVDEVRQRKIKSIAIPPLGCGLGGLRWSQVRPMIEEAFADLSDVDVLLYEPVGAPAPEKMVRNKKQPNMTVARAAMLGLMRKYLAAVMDPFVTLLEVHKLMYFLVEVGEPIPKLRFQKAPYGPYSETLRFVLEQTEGHFTLGFADGEDDPEKAIQLLQKGIAKSDTFLQQHPETQTRFNRVADLISGFETPYGMELLATVHWVVAKDGASSLDETVGLVHGWTQRKRNLFPRRHIELAWTVLRERQLLSV</sequence>
<dbReference type="SMART" id="SM00506">
    <property type="entry name" value="A1pp"/>
    <property type="match status" value="1"/>
</dbReference>
<dbReference type="InterPro" id="IPR002589">
    <property type="entry name" value="Macro_dom"/>
</dbReference>
<protein>
    <submittedName>
        <fullName evidence="3">Protein containing Appr-1-p processing domain protein</fullName>
    </submittedName>
</protein>
<dbReference type="Proteomes" id="UP000010959">
    <property type="component" value="Unassembled WGS sequence"/>
</dbReference>
<dbReference type="CDD" id="cd02901">
    <property type="entry name" value="Macro_Poa1p-like"/>
    <property type="match status" value="1"/>
</dbReference>
<name>L7CE66_RHOBT</name>
<proteinExistence type="predicted"/>
<evidence type="ECO:0000256" key="1">
    <source>
        <dbReference type="ARBA" id="ARBA00035885"/>
    </source>
</evidence>
<reference evidence="3 4" key="1">
    <citation type="journal article" date="2013" name="Mar. Genomics">
        <title>Expression of sulfatases in Rhodopirellula baltica and the diversity of sulfatases in the genus Rhodopirellula.</title>
        <authorList>
            <person name="Wegner C.E."/>
            <person name="Richter-Heitmann T."/>
            <person name="Klindworth A."/>
            <person name="Klockow C."/>
            <person name="Richter M."/>
            <person name="Achstetter T."/>
            <person name="Glockner F.O."/>
            <person name="Harder J."/>
        </authorList>
    </citation>
    <scope>NUCLEOTIDE SEQUENCE [LARGE SCALE GENOMIC DNA]</scope>
    <source>
        <strain evidence="3 4">SWK14</strain>
    </source>
</reference>
<dbReference type="GO" id="GO:0140291">
    <property type="term" value="P:peptidyl-glutamate ADP-deribosylation"/>
    <property type="evidence" value="ECO:0007669"/>
    <property type="project" value="TreeGrafter"/>
</dbReference>
<evidence type="ECO:0000313" key="3">
    <source>
        <dbReference type="EMBL" id="ELP32509.1"/>
    </source>
</evidence>
<gene>
    <name evidence="3" type="ORF">RBSWK_03641</name>
</gene>
<dbReference type="SUPFAM" id="SSF52949">
    <property type="entry name" value="Macro domain-like"/>
    <property type="match status" value="1"/>
</dbReference>
<comment type="catalytic activity">
    <reaction evidence="1">
        <text>an N-(ADP-alpha-D-ribosyl)-thymidine in DNA + H2O = a thymidine in DNA + ADP-D-ribose</text>
        <dbReference type="Rhea" id="RHEA:71655"/>
        <dbReference type="Rhea" id="RHEA-COMP:13556"/>
        <dbReference type="Rhea" id="RHEA-COMP:18051"/>
        <dbReference type="ChEBI" id="CHEBI:15377"/>
        <dbReference type="ChEBI" id="CHEBI:57967"/>
        <dbReference type="ChEBI" id="CHEBI:137386"/>
        <dbReference type="ChEBI" id="CHEBI:191199"/>
    </reaction>
    <physiologicalReaction direction="left-to-right" evidence="1">
        <dbReference type="Rhea" id="RHEA:71656"/>
    </physiologicalReaction>
</comment>
<dbReference type="AlphaFoldDB" id="L7CE66"/>
<dbReference type="EMBL" id="AMWG01000103">
    <property type="protein sequence ID" value="ELP32509.1"/>
    <property type="molecule type" value="Genomic_DNA"/>
</dbReference>
<dbReference type="Pfam" id="PF01661">
    <property type="entry name" value="Macro"/>
    <property type="match status" value="1"/>
</dbReference>
<evidence type="ECO:0000313" key="4">
    <source>
        <dbReference type="Proteomes" id="UP000010959"/>
    </source>
</evidence>
<dbReference type="PANTHER" id="PTHR12521:SF0">
    <property type="entry name" value="ADP-RIBOSE GLYCOHYDROLASE OARD1"/>
    <property type="match status" value="1"/>
</dbReference>
<dbReference type="PANTHER" id="PTHR12521">
    <property type="entry name" value="PROTEIN C6ORF130"/>
    <property type="match status" value="1"/>
</dbReference>